<keyword evidence="3" id="KW-1185">Reference proteome</keyword>
<feature type="chain" id="PRO_5044855520" evidence="1">
    <location>
        <begin position="26"/>
        <end position="311"/>
    </location>
</feature>
<protein>
    <submittedName>
        <fullName evidence="2">Uncharacterized protein</fullName>
    </submittedName>
</protein>
<evidence type="ECO:0000313" key="2">
    <source>
        <dbReference type="EMBL" id="KAL3738803.1"/>
    </source>
</evidence>
<evidence type="ECO:0000313" key="3">
    <source>
        <dbReference type="Proteomes" id="UP001634007"/>
    </source>
</evidence>
<accession>A0ABD3KKX9</accession>
<keyword evidence="1" id="KW-0732">Signal</keyword>
<reference evidence="2 3" key="1">
    <citation type="submission" date="2024-11" db="EMBL/GenBank/DDBJ databases">
        <title>Chromosome-level genome assembly of Eucalyptus globulus Labill. provides insights into its genome evolution.</title>
        <authorList>
            <person name="Li X."/>
        </authorList>
    </citation>
    <scope>NUCLEOTIDE SEQUENCE [LARGE SCALE GENOMIC DNA]</scope>
    <source>
        <strain evidence="2">CL2024</strain>
        <tissue evidence="2">Fresh tender leaves</tissue>
    </source>
</reference>
<dbReference type="AlphaFoldDB" id="A0ABD3KKX9"/>
<name>A0ABD3KKX9_EUCGL</name>
<dbReference type="Proteomes" id="UP001634007">
    <property type="component" value="Unassembled WGS sequence"/>
</dbReference>
<feature type="signal peptide" evidence="1">
    <location>
        <begin position="1"/>
        <end position="25"/>
    </location>
</feature>
<comment type="caution">
    <text evidence="2">The sequence shown here is derived from an EMBL/GenBank/DDBJ whole genome shotgun (WGS) entry which is preliminary data.</text>
</comment>
<dbReference type="PANTHER" id="PTHR35723">
    <property type="entry name" value="POLYPHOSPHATIDYLINOSITOL PHOSPHATASE"/>
    <property type="match status" value="1"/>
</dbReference>
<organism evidence="2 3">
    <name type="scientific">Eucalyptus globulus</name>
    <name type="common">Tasmanian blue gum</name>
    <dbReference type="NCBI Taxonomy" id="34317"/>
    <lineage>
        <taxon>Eukaryota</taxon>
        <taxon>Viridiplantae</taxon>
        <taxon>Streptophyta</taxon>
        <taxon>Embryophyta</taxon>
        <taxon>Tracheophyta</taxon>
        <taxon>Spermatophyta</taxon>
        <taxon>Magnoliopsida</taxon>
        <taxon>eudicotyledons</taxon>
        <taxon>Gunneridae</taxon>
        <taxon>Pentapetalae</taxon>
        <taxon>rosids</taxon>
        <taxon>malvids</taxon>
        <taxon>Myrtales</taxon>
        <taxon>Myrtaceae</taxon>
        <taxon>Myrtoideae</taxon>
        <taxon>Eucalypteae</taxon>
        <taxon>Eucalyptus</taxon>
    </lineage>
</organism>
<dbReference type="EMBL" id="JBJKBG010000005">
    <property type="protein sequence ID" value="KAL3738803.1"/>
    <property type="molecule type" value="Genomic_DNA"/>
</dbReference>
<evidence type="ECO:0000256" key="1">
    <source>
        <dbReference type="SAM" id="SignalP"/>
    </source>
</evidence>
<gene>
    <name evidence="2" type="ORF">ACJRO7_020213</name>
</gene>
<sequence>MRSCSGWRRLLFCLPLVFLLPHLLSVMELHREPTMRDQHKKARNKFDHLVLGPAAGEGLPDRLQCQGVKALNKTHFSASSNRSYVAESIAFVTVFTVYNSSDISKTSGSSDVTTVGNSSYNKVERSIAILNVFINFIQVAMPKSNVIILTDPASDLSINRDKVSVYPIQGEYSRDKLMLQRIRAKVFLQQVLEVYISKYSGASRMLGDQLALAWVVLSDASFDAKRFAKAQPFLKDIKGASVLFLPCAMYNWTPPEGAGQFHGMPLDVKVVHFKGSRKRLMLESWNFFSSSPNIADMLCLILSSGRIKYDF</sequence>
<proteinExistence type="predicted"/>